<evidence type="ECO:0000256" key="1">
    <source>
        <dbReference type="ARBA" id="ARBA00023235"/>
    </source>
</evidence>
<accession>A0A9W7L8C0</accession>
<dbReference type="EMBL" id="BRYA01000106">
    <property type="protein sequence ID" value="GMI39573.1"/>
    <property type="molecule type" value="Genomic_DNA"/>
</dbReference>
<dbReference type="InterPro" id="IPR042092">
    <property type="entry name" value="PsdUridine_s_RsuA/RluB/E/F_cat"/>
</dbReference>
<dbReference type="InterPro" id="IPR006145">
    <property type="entry name" value="PsdUridine_synth_RsuA/RluA"/>
</dbReference>
<dbReference type="AlphaFoldDB" id="A0A9W7L8C0"/>
<name>A0A9W7L8C0_9STRA</name>
<dbReference type="OrthoDB" id="440619at2759"/>
<organism evidence="4 5">
    <name type="scientific">Triparma columacea</name>
    <dbReference type="NCBI Taxonomy" id="722753"/>
    <lineage>
        <taxon>Eukaryota</taxon>
        <taxon>Sar</taxon>
        <taxon>Stramenopiles</taxon>
        <taxon>Ochrophyta</taxon>
        <taxon>Bolidophyceae</taxon>
        <taxon>Parmales</taxon>
        <taxon>Triparmaceae</taxon>
        <taxon>Triparma</taxon>
    </lineage>
</organism>
<feature type="compositionally biased region" description="Acidic residues" evidence="2">
    <location>
        <begin position="234"/>
        <end position="243"/>
    </location>
</feature>
<sequence length="254" mass="28499">MPLPIPRPPFPTIYLYNKPSHEITDMTIPPSYHTSISQHTVPSCPLPYGRKGTLTMYHHAFQSGVVSTSGVGCMPVGQLDVNTTGLMIFTDDSRILDAICKPKKCTKVYRAGFDIPEGSDALSVGSRQTLERLFETVGIPFEVEVQGMNDKVPEGCRRKKRFNVDVAISTGQYHVVKKNFQAVKISLKTLERRSVGGLELGDWEKGKFRKLGREEVEKFCKELGVKVGEKEGREEEEEEEDEKGELPPNKRLKT</sequence>
<dbReference type="Gene3D" id="3.30.70.1560">
    <property type="entry name" value="Alpha-L RNA-binding motif"/>
    <property type="match status" value="1"/>
</dbReference>
<dbReference type="SUPFAM" id="SSF55120">
    <property type="entry name" value="Pseudouridine synthase"/>
    <property type="match status" value="1"/>
</dbReference>
<dbReference type="InterPro" id="IPR050343">
    <property type="entry name" value="RsuA_PseudoU_synthase"/>
</dbReference>
<keyword evidence="5" id="KW-1185">Reference proteome</keyword>
<feature type="region of interest" description="Disordered" evidence="2">
    <location>
        <begin position="228"/>
        <end position="254"/>
    </location>
</feature>
<gene>
    <name evidence="4" type="ORF">TrCOL_g5028</name>
</gene>
<dbReference type="GO" id="GO:0003723">
    <property type="term" value="F:RNA binding"/>
    <property type="evidence" value="ECO:0007669"/>
    <property type="project" value="InterPro"/>
</dbReference>
<evidence type="ECO:0000259" key="3">
    <source>
        <dbReference type="Pfam" id="PF00849"/>
    </source>
</evidence>
<comment type="caution">
    <text evidence="4">The sequence shown here is derived from an EMBL/GenBank/DDBJ whole genome shotgun (WGS) entry which is preliminary data.</text>
</comment>
<dbReference type="InterPro" id="IPR020094">
    <property type="entry name" value="TruA/RsuA/RluB/E/F_N"/>
</dbReference>
<dbReference type="Gene3D" id="3.30.70.580">
    <property type="entry name" value="Pseudouridine synthase I, catalytic domain, N-terminal subdomain"/>
    <property type="match status" value="1"/>
</dbReference>
<keyword evidence="1" id="KW-0413">Isomerase</keyword>
<dbReference type="InterPro" id="IPR020103">
    <property type="entry name" value="PsdUridine_synth_cat_dom_sf"/>
</dbReference>
<evidence type="ECO:0000313" key="4">
    <source>
        <dbReference type="EMBL" id="GMI39573.1"/>
    </source>
</evidence>
<dbReference type="PANTHER" id="PTHR47683">
    <property type="entry name" value="PSEUDOURIDINE SYNTHASE FAMILY PROTEIN-RELATED"/>
    <property type="match status" value="1"/>
</dbReference>
<dbReference type="GO" id="GO:0009982">
    <property type="term" value="F:pseudouridine synthase activity"/>
    <property type="evidence" value="ECO:0007669"/>
    <property type="project" value="InterPro"/>
</dbReference>
<proteinExistence type="predicted"/>
<dbReference type="Pfam" id="PF00849">
    <property type="entry name" value="PseudoU_synth_2"/>
    <property type="match status" value="1"/>
</dbReference>
<feature type="domain" description="Pseudouridine synthase RsuA/RluA-like" evidence="3">
    <location>
        <begin position="72"/>
        <end position="179"/>
    </location>
</feature>
<dbReference type="GO" id="GO:0001522">
    <property type="term" value="P:pseudouridine synthesis"/>
    <property type="evidence" value="ECO:0007669"/>
    <property type="project" value="InterPro"/>
</dbReference>
<dbReference type="Proteomes" id="UP001165065">
    <property type="component" value="Unassembled WGS sequence"/>
</dbReference>
<evidence type="ECO:0000313" key="5">
    <source>
        <dbReference type="Proteomes" id="UP001165065"/>
    </source>
</evidence>
<protein>
    <recommendedName>
        <fullName evidence="3">Pseudouridine synthase RsuA/RluA-like domain-containing protein</fullName>
    </recommendedName>
</protein>
<reference evidence="5" key="1">
    <citation type="journal article" date="2023" name="Commun. Biol.">
        <title>Genome analysis of Parmales, the sister group of diatoms, reveals the evolutionary specialization of diatoms from phago-mixotrophs to photoautotrophs.</title>
        <authorList>
            <person name="Ban H."/>
            <person name="Sato S."/>
            <person name="Yoshikawa S."/>
            <person name="Yamada K."/>
            <person name="Nakamura Y."/>
            <person name="Ichinomiya M."/>
            <person name="Sato N."/>
            <person name="Blanc-Mathieu R."/>
            <person name="Endo H."/>
            <person name="Kuwata A."/>
            <person name="Ogata H."/>
        </authorList>
    </citation>
    <scope>NUCLEOTIDE SEQUENCE [LARGE SCALE GENOMIC DNA]</scope>
</reference>
<evidence type="ECO:0000256" key="2">
    <source>
        <dbReference type="SAM" id="MobiDB-lite"/>
    </source>
</evidence>
<dbReference type="PANTHER" id="PTHR47683:SF2">
    <property type="entry name" value="RNA-BINDING S4 DOMAIN-CONTAINING PROTEIN"/>
    <property type="match status" value="1"/>
</dbReference>